<keyword evidence="5" id="KW-0862">Zinc</keyword>
<dbReference type="SUPFAM" id="SSF57667">
    <property type="entry name" value="beta-beta-alpha zinc fingers"/>
    <property type="match status" value="1"/>
</dbReference>
<dbReference type="OrthoDB" id="1745426at2759"/>
<evidence type="ECO:0000256" key="5">
    <source>
        <dbReference type="ARBA" id="ARBA00022833"/>
    </source>
</evidence>
<evidence type="ECO:0000256" key="8">
    <source>
        <dbReference type="ARBA" id="ARBA00023163"/>
    </source>
</evidence>
<keyword evidence="8" id="KW-0804">Transcription</keyword>
<protein>
    <recommendedName>
        <fullName evidence="11">BED-type domain-containing protein</fullName>
    </recommendedName>
</protein>
<accession>A0A834M0S3</accession>
<dbReference type="InterPro" id="IPR012337">
    <property type="entry name" value="RNaseH-like_sf"/>
</dbReference>
<reference evidence="12" key="1">
    <citation type="submission" date="2019-11" db="EMBL/GenBank/DDBJ databases">
        <authorList>
            <person name="Liu Y."/>
            <person name="Hou J."/>
            <person name="Li T.-Q."/>
            <person name="Guan C.-H."/>
            <person name="Wu X."/>
            <person name="Wu H.-Z."/>
            <person name="Ling F."/>
            <person name="Zhang R."/>
            <person name="Shi X.-G."/>
            <person name="Ren J.-P."/>
            <person name="Chen E.-F."/>
            <person name="Sun J.-M."/>
        </authorList>
    </citation>
    <scope>NUCLEOTIDE SEQUENCE</scope>
    <source>
        <strain evidence="12">Adult_tree_wgs_1</strain>
        <tissue evidence="12">Leaves</tissue>
    </source>
</reference>
<dbReference type="PANTHER" id="PTHR46481:SF8">
    <property type="entry name" value="ZINC FINGER BED DOMAIN-CONTAINING PROTEIN RICESLEEPER 1-LIKE"/>
    <property type="match status" value="1"/>
</dbReference>
<evidence type="ECO:0000256" key="4">
    <source>
        <dbReference type="ARBA" id="ARBA00022771"/>
    </source>
</evidence>
<dbReference type="Pfam" id="PF14372">
    <property type="entry name" value="hAT-like_RNase-H"/>
    <property type="match status" value="2"/>
</dbReference>
<dbReference type="GO" id="GO:0005634">
    <property type="term" value="C:nucleus"/>
    <property type="evidence" value="ECO:0007669"/>
    <property type="project" value="UniProtKB-SubCell"/>
</dbReference>
<dbReference type="Pfam" id="PF05699">
    <property type="entry name" value="Dimer_Tnp_hAT"/>
    <property type="match status" value="2"/>
</dbReference>
<name>A0A834M0S3_RHOSS</name>
<feature type="domain" description="BED-type" evidence="11">
    <location>
        <begin position="509"/>
        <end position="565"/>
    </location>
</feature>
<evidence type="ECO:0000313" key="12">
    <source>
        <dbReference type="EMBL" id="KAF7152818.1"/>
    </source>
</evidence>
<dbReference type="Proteomes" id="UP000626092">
    <property type="component" value="Unassembled WGS sequence"/>
</dbReference>
<dbReference type="InterPro" id="IPR052035">
    <property type="entry name" value="ZnF_BED_domain_contain"/>
</dbReference>
<evidence type="ECO:0000256" key="2">
    <source>
        <dbReference type="ARBA" id="ARBA00011738"/>
    </source>
</evidence>
<comment type="caution">
    <text evidence="12">The sequence shown here is derived from an EMBL/GenBank/DDBJ whole genome shotgun (WGS) entry which is preliminary data.</text>
</comment>
<keyword evidence="4 10" id="KW-0863">Zinc-finger</keyword>
<evidence type="ECO:0000256" key="10">
    <source>
        <dbReference type="PROSITE-ProRule" id="PRU00027"/>
    </source>
</evidence>
<dbReference type="GO" id="GO:0003677">
    <property type="term" value="F:DNA binding"/>
    <property type="evidence" value="ECO:0007669"/>
    <property type="project" value="UniProtKB-KW"/>
</dbReference>
<sequence length="1464" mass="169694">MVIIDELPFRFVEGIGFRRFYNASSNDTAIKFLKRKTKDWKRTILDHDYLHVRCCAHILNLIVVEGLKDRNESILRVRDVVRYVRSSPQRLESFKKCVEKEKIVSNQTVCLDVCTRWNSTYLMLAVAAKFEKAFQRMAEEDSGFKTFFGIKEGDDGELVSFEGGETIELVSEGGQVRSHRVQRIPTKLDWKNCAMFTKFLKLFYDATKKLSASFFVTSNVFFDEMYNVEVKIEKLIANNDPLLSKMAFDMKKKFDTYWGKGDKINFLLYVAVVLDPRFKLRWVKFCYIKTKGKEVAEQMEKRVKGVLDKLYDAYANEGEVRVQVARATPSVVVDEDCDDRLRLASEFDTYLEQEYSSVCSSEVDKYVNDLCERKDIPDFDILLWWKNNCNKYPILSQVARDVLAMPVSTVTSESAFITGIRVLDPFRSSLSPSMVETLVCTQNWLLSTVPISLRHAMDKVEDLERGNSNPLVSTNADIVDVQDDTVVEVGENRLKRKLPPQAPKPKKERYRSRAWDHFNEIKEGGVTKWAECKYCKKQYRAESKKHGVSNLKAHIPDCPLYPNRDQQGQQNLSFKPIDGGGVDVVTHVFSFDDCKRALAEMVIIDELPFRFVEGIGFRRFCKVMQPKFSLGPSRQTITREVGAIHNFERAKLKKLLKGHRICLTTDTWTSIQNLNYMCLTAHFIDDDWKLQKRILNFCQVVNHKGETIGKKIESLLLDWNVDGIFTLTVDNASSNDTAIKFLKRKTKDWKRTILDHDYLHVRCCAHILNLIVVEGLKDRNESILRVRDVVRYVRSSPQRLESFKKCVEKEKIVSNQTVCLDVCTRWNSTYLMLEVAVKFEKAFQRMAEEDSGFKTFFGIKEGDDGELVAFEGGETIELVSEGGQVWSHRVQRIPTKLDWKNCAMFTKFLKLFYDATKKLSASLLSHPMSVVLDPRFKLRWVKFCYIKTKGKEVAEQMEKRVKGVLDKLYDAYANEGEVRVQVARATPSVVVDEDCDDRLSLASEFDTYLEQEYSSVCSSEVDKYVNDLCERKDIPDFDILLWWKNNCNKYPILSQAARDVLAMPVSTVASESAFSTGGRVLDPFQSSLSPSMVETLVCTQNWLLSTVPISLRQAMDKVEDLERVAEQTEQRRQSNMVVRVPFRRWLHVKYRNFETLHGGFYCLLPIQGRRVIAAVARYRRPDQLEYKAYSIFVHEYAEILGLGENLIWAAREDLVKWLDALVHNSYIRHSTPGVGRCWYIKHMSQLYVSAPTMLLPRVSFEGIGRTTWILIRHGSKAWAIEVVNAVMQNGWHEFRTAHRIGINHKLILTCERRWIFNAIILDQNNVEVSYDWTMLMNQHWREFHSHQGNFITACPRSIMQHNLPLLKSGYWCIPQANYLREFETKLQPVLEDLNLETISIRMGSRTWSVSVDDAHLNVAMFNLFLDVLDLQLYDYVFITMFPNLDIRVVILDAANDRERIYDWF</sequence>
<dbReference type="GO" id="GO:0046983">
    <property type="term" value="F:protein dimerization activity"/>
    <property type="evidence" value="ECO:0007669"/>
    <property type="project" value="InterPro"/>
</dbReference>
<keyword evidence="3" id="KW-0479">Metal-binding</keyword>
<organism evidence="12 13">
    <name type="scientific">Rhododendron simsii</name>
    <name type="common">Sims's rhododendron</name>
    <dbReference type="NCBI Taxonomy" id="118357"/>
    <lineage>
        <taxon>Eukaryota</taxon>
        <taxon>Viridiplantae</taxon>
        <taxon>Streptophyta</taxon>
        <taxon>Embryophyta</taxon>
        <taxon>Tracheophyta</taxon>
        <taxon>Spermatophyta</taxon>
        <taxon>Magnoliopsida</taxon>
        <taxon>eudicotyledons</taxon>
        <taxon>Gunneridae</taxon>
        <taxon>Pentapetalae</taxon>
        <taxon>asterids</taxon>
        <taxon>Ericales</taxon>
        <taxon>Ericaceae</taxon>
        <taxon>Ericoideae</taxon>
        <taxon>Rhodoreae</taxon>
        <taxon>Rhododendron</taxon>
    </lineage>
</organism>
<dbReference type="PROSITE" id="PS50808">
    <property type="entry name" value="ZF_BED"/>
    <property type="match status" value="1"/>
</dbReference>
<comment type="subunit">
    <text evidence="2">Homodimer.</text>
</comment>
<dbReference type="InterPro" id="IPR036236">
    <property type="entry name" value="Znf_C2H2_sf"/>
</dbReference>
<evidence type="ECO:0000313" key="13">
    <source>
        <dbReference type="Proteomes" id="UP000626092"/>
    </source>
</evidence>
<keyword evidence="6" id="KW-0805">Transcription regulation</keyword>
<dbReference type="GO" id="GO:0008270">
    <property type="term" value="F:zinc ion binding"/>
    <property type="evidence" value="ECO:0007669"/>
    <property type="project" value="UniProtKB-KW"/>
</dbReference>
<evidence type="ECO:0000256" key="7">
    <source>
        <dbReference type="ARBA" id="ARBA00023125"/>
    </source>
</evidence>
<dbReference type="SMART" id="SM00614">
    <property type="entry name" value="ZnF_BED"/>
    <property type="match status" value="1"/>
</dbReference>
<evidence type="ECO:0000256" key="1">
    <source>
        <dbReference type="ARBA" id="ARBA00004123"/>
    </source>
</evidence>
<dbReference type="InterPro" id="IPR003656">
    <property type="entry name" value="Znf_BED"/>
</dbReference>
<gene>
    <name evidence="12" type="ORF">RHSIM_Rhsim01G0161000</name>
</gene>
<dbReference type="Pfam" id="PF02892">
    <property type="entry name" value="zf-BED"/>
    <property type="match status" value="1"/>
</dbReference>
<evidence type="ECO:0000256" key="3">
    <source>
        <dbReference type="ARBA" id="ARBA00022723"/>
    </source>
</evidence>
<evidence type="ECO:0000256" key="9">
    <source>
        <dbReference type="ARBA" id="ARBA00023242"/>
    </source>
</evidence>
<keyword evidence="7" id="KW-0238">DNA-binding</keyword>
<evidence type="ECO:0000259" key="11">
    <source>
        <dbReference type="PROSITE" id="PS50808"/>
    </source>
</evidence>
<dbReference type="EMBL" id="WJXA01000001">
    <property type="protein sequence ID" value="KAF7152818.1"/>
    <property type="molecule type" value="Genomic_DNA"/>
</dbReference>
<dbReference type="PANTHER" id="PTHR46481">
    <property type="entry name" value="ZINC FINGER BED DOMAIN-CONTAINING PROTEIN 4"/>
    <property type="match status" value="1"/>
</dbReference>
<dbReference type="SUPFAM" id="SSF53098">
    <property type="entry name" value="Ribonuclease H-like"/>
    <property type="match status" value="2"/>
</dbReference>
<comment type="subcellular location">
    <subcellularLocation>
        <location evidence="1">Nucleus</location>
    </subcellularLocation>
</comment>
<dbReference type="InterPro" id="IPR008906">
    <property type="entry name" value="HATC_C_dom"/>
</dbReference>
<keyword evidence="9" id="KW-0539">Nucleus</keyword>
<proteinExistence type="predicted"/>
<keyword evidence="13" id="KW-1185">Reference proteome</keyword>
<dbReference type="InterPro" id="IPR025525">
    <property type="entry name" value="hAT-like_transposase_RNase-H"/>
</dbReference>
<evidence type="ECO:0000256" key="6">
    <source>
        <dbReference type="ARBA" id="ARBA00023015"/>
    </source>
</evidence>